<comment type="caution">
    <text evidence="3">The sequence shown here is derived from an EMBL/GenBank/DDBJ whole genome shotgun (WGS) entry which is preliminary data.</text>
</comment>
<dbReference type="RefSeq" id="WP_035890715.1">
    <property type="nucleotide sequence ID" value="NZ_JNCF01000048.1"/>
</dbReference>
<dbReference type="Pfam" id="PF13505">
    <property type="entry name" value="OMP_b-brl"/>
    <property type="match status" value="1"/>
</dbReference>
<evidence type="ECO:0000256" key="1">
    <source>
        <dbReference type="ARBA" id="ARBA00022729"/>
    </source>
</evidence>
<dbReference type="EMBL" id="JNCF01000048">
    <property type="protein sequence ID" value="KGP62659.1"/>
    <property type="molecule type" value="Genomic_DNA"/>
</dbReference>
<dbReference type="AlphaFoldDB" id="A0A0A2ST63"/>
<evidence type="ECO:0000313" key="4">
    <source>
        <dbReference type="Proteomes" id="UP000054422"/>
    </source>
</evidence>
<reference evidence="3 4" key="1">
    <citation type="submission" date="2014-05" db="EMBL/GenBank/DDBJ databases">
        <authorList>
            <person name="Rizzardi K."/>
            <person name="Winiecka-Krusnell J."/>
            <person name="Ramliden M."/>
            <person name="Alm E."/>
            <person name="Andersson S."/>
            <person name="Byfors S."/>
        </authorList>
    </citation>
    <scope>NUCLEOTIDE SEQUENCE [LARGE SCALE GENOMIC DNA]</scope>
    <source>
        <strain evidence="3 4">LEGN</strain>
    </source>
</reference>
<dbReference type="Proteomes" id="UP000054422">
    <property type="component" value="Unassembled WGS sequence"/>
</dbReference>
<proteinExistence type="predicted"/>
<protein>
    <recommendedName>
        <fullName evidence="2">Outer membrane protein beta-barrel domain-containing protein</fullName>
    </recommendedName>
</protein>
<evidence type="ECO:0000313" key="3">
    <source>
        <dbReference type="EMBL" id="KGP62659.1"/>
    </source>
</evidence>
<organism evidence="3 4">
    <name type="scientific">Legionella norrlandica</name>
    <dbReference type="NCBI Taxonomy" id="1498499"/>
    <lineage>
        <taxon>Bacteria</taxon>
        <taxon>Pseudomonadati</taxon>
        <taxon>Pseudomonadota</taxon>
        <taxon>Gammaproteobacteria</taxon>
        <taxon>Legionellales</taxon>
        <taxon>Legionellaceae</taxon>
        <taxon>Legionella</taxon>
    </lineage>
</organism>
<keyword evidence="4" id="KW-1185">Reference proteome</keyword>
<gene>
    <name evidence="3" type="ORF">EP47_10560</name>
</gene>
<dbReference type="Gene3D" id="2.40.160.20">
    <property type="match status" value="1"/>
</dbReference>
<dbReference type="STRING" id="1498499.EP47_10560"/>
<accession>A0A0A2ST63</accession>
<dbReference type="InterPro" id="IPR027385">
    <property type="entry name" value="Beta-barrel_OMP"/>
</dbReference>
<dbReference type="SUPFAM" id="SSF56925">
    <property type="entry name" value="OMPA-like"/>
    <property type="match status" value="1"/>
</dbReference>
<feature type="domain" description="Outer membrane protein beta-barrel" evidence="2">
    <location>
        <begin position="57"/>
        <end position="225"/>
    </location>
</feature>
<name>A0A0A2ST63_9GAMM</name>
<keyword evidence="1" id="KW-0732">Signal</keyword>
<evidence type="ECO:0000259" key="2">
    <source>
        <dbReference type="Pfam" id="PF13505"/>
    </source>
</evidence>
<dbReference type="InterPro" id="IPR011250">
    <property type="entry name" value="OMP/PagP_B-barrel"/>
</dbReference>
<dbReference type="OrthoDB" id="6101900at2"/>
<sequence length="260" mass="28947">MLGFIKKFQILSFIALNYTTILPGIAGTPEIMSSAKMNSPFYPVIRAELGASTAQIGQSHIFNIDGDFTTYVYHKDDERSVKALVGLFAGIENKLTSLWIFQAGLAFYQNASFIGRGLLMQGVDPDSSDVFSYQYKVQSQQLLLEARILSTFVNRWHPYISFGLGGAKNKAKDYRTFQNPFITFTPQYTNNTSTSLAGMVGLGLERDVGAHWRAGAGIQYHHSEEVSLGTGTLDIQLFPRTLSQQHLNIFSVLFQISYIS</sequence>